<dbReference type="GO" id="GO:0005385">
    <property type="term" value="F:zinc ion transmembrane transporter activity"/>
    <property type="evidence" value="ECO:0007669"/>
    <property type="project" value="TreeGrafter"/>
</dbReference>
<feature type="transmembrane region" description="Helical" evidence="9">
    <location>
        <begin position="230"/>
        <end position="257"/>
    </location>
</feature>
<evidence type="ECO:0000259" key="11">
    <source>
        <dbReference type="Pfam" id="PF16916"/>
    </source>
</evidence>
<keyword evidence="8 9" id="KW-0472">Membrane</keyword>
<dbReference type="NCBIfam" id="TIGR01297">
    <property type="entry name" value="CDF"/>
    <property type="match status" value="1"/>
</dbReference>
<dbReference type="InterPro" id="IPR002524">
    <property type="entry name" value="Cation_efflux"/>
</dbReference>
<protein>
    <submittedName>
        <fullName evidence="12">8604_t:CDS:1</fullName>
    </submittedName>
</protein>
<reference evidence="12" key="1">
    <citation type="submission" date="2021-06" db="EMBL/GenBank/DDBJ databases">
        <authorList>
            <person name="Kallberg Y."/>
            <person name="Tangrot J."/>
            <person name="Rosling A."/>
        </authorList>
    </citation>
    <scope>NUCLEOTIDE SEQUENCE</scope>
    <source>
        <strain evidence="12">CL551</strain>
    </source>
</reference>
<dbReference type="OrthoDB" id="9944568at2759"/>
<dbReference type="PANTHER" id="PTHR11562">
    <property type="entry name" value="CATION EFFLUX PROTEIN/ ZINC TRANSPORTER"/>
    <property type="match status" value="1"/>
</dbReference>
<evidence type="ECO:0000259" key="10">
    <source>
        <dbReference type="Pfam" id="PF01545"/>
    </source>
</evidence>
<feature type="transmembrane region" description="Helical" evidence="9">
    <location>
        <begin position="187"/>
        <end position="209"/>
    </location>
</feature>
<feature type="transmembrane region" description="Helical" evidence="9">
    <location>
        <begin position="148"/>
        <end position="167"/>
    </location>
</feature>
<dbReference type="Proteomes" id="UP000789342">
    <property type="component" value="Unassembled WGS sequence"/>
</dbReference>
<dbReference type="InterPro" id="IPR058533">
    <property type="entry name" value="Cation_efflux_TM"/>
</dbReference>
<organism evidence="12 13">
    <name type="scientific">Acaulospora morrowiae</name>
    <dbReference type="NCBI Taxonomy" id="94023"/>
    <lineage>
        <taxon>Eukaryota</taxon>
        <taxon>Fungi</taxon>
        <taxon>Fungi incertae sedis</taxon>
        <taxon>Mucoromycota</taxon>
        <taxon>Glomeromycotina</taxon>
        <taxon>Glomeromycetes</taxon>
        <taxon>Diversisporales</taxon>
        <taxon>Acaulosporaceae</taxon>
        <taxon>Acaulospora</taxon>
    </lineage>
</organism>
<feature type="transmembrane region" description="Helical" evidence="9">
    <location>
        <begin position="86"/>
        <end position="111"/>
    </location>
</feature>
<evidence type="ECO:0000313" key="12">
    <source>
        <dbReference type="EMBL" id="CAG8465838.1"/>
    </source>
</evidence>
<dbReference type="GO" id="GO:0098771">
    <property type="term" value="P:inorganic ion homeostasis"/>
    <property type="evidence" value="ECO:0007669"/>
    <property type="project" value="UniProtKB-ARBA"/>
</dbReference>
<keyword evidence="5" id="KW-0862">Zinc</keyword>
<comment type="subcellular location">
    <subcellularLocation>
        <location evidence="1">Membrane</location>
        <topology evidence="1">Multi-pass membrane protein</topology>
    </subcellularLocation>
</comment>
<dbReference type="GO" id="GO:0005886">
    <property type="term" value="C:plasma membrane"/>
    <property type="evidence" value="ECO:0007669"/>
    <property type="project" value="TreeGrafter"/>
</dbReference>
<evidence type="ECO:0000256" key="2">
    <source>
        <dbReference type="ARBA" id="ARBA00008873"/>
    </source>
</evidence>
<evidence type="ECO:0000256" key="5">
    <source>
        <dbReference type="ARBA" id="ARBA00022906"/>
    </source>
</evidence>
<accession>A0A9N8VTJ0</accession>
<keyword evidence="4 9" id="KW-0812">Transmembrane</keyword>
<evidence type="ECO:0000256" key="9">
    <source>
        <dbReference type="SAM" id="Phobius"/>
    </source>
</evidence>
<dbReference type="InterPro" id="IPR036837">
    <property type="entry name" value="Cation_efflux_CTD_sf"/>
</dbReference>
<sequence length="389" mass="42883">MAGENDEPSLEINQIQESFSPLQSDQRVSTPLEIYSDNPSVTSVTAPLLYTSFEGPECTNGYKCGGEDEDSSFFKNKLAEQGEKKLWIAICISLLFFCIELTGGLLAGSLALLSDSFHLLSDVVSFAISLLSIYLARRPATKSLSYGYHRAEILGALVSIIIIWLLTAYLCYEASDRINNPKLRVDGQTMCITASIGVAVNIVLIAVLGHHHGHGEHGEHDNNHKHGENVNVRAALLHVLGDLLSSVGVLISSIIIICDPNMAWVDPLCTFIFSALVMATTFGILRSGIRVLMEATPSHIDSHAVKYDLELIEGVESVHDLHIWDLTIGRTTLTAHLRLHEYNPDVQAEPYVPAKILHQARLMLRSKYKISSVTIQIESVEDVINMLKR</sequence>
<evidence type="ECO:0000256" key="6">
    <source>
        <dbReference type="ARBA" id="ARBA00022989"/>
    </source>
</evidence>
<dbReference type="InterPro" id="IPR050681">
    <property type="entry name" value="CDF/SLC30A"/>
</dbReference>
<evidence type="ECO:0000256" key="3">
    <source>
        <dbReference type="ARBA" id="ARBA00022448"/>
    </source>
</evidence>
<dbReference type="Pfam" id="PF16916">
    <property type="entry name" value="ZT_dimer"/>
    <property type="match status" value="1"/>
</dbReference>
<proteinExistence type="inferred from homology"/>
<name>A0A9N8VTJ0_9GLOM</name>
<evidence type="ECO:0000256" key="7">
    <source>
        <dbReference type="ARBA" id="ARBA00023065"/>
    </source>
</evidence>
<dbReference type="AlphaFoldDB" id="A0A9N8VTJ0"/>
<gene>
    <name evidence="12" type="ORF">AMORRO_LOCUS1623</name>
</gene>
<dbReference type="SUPFAM" id="SSF161111">
    <property type="entry name" value="Cation efflux protein transmembrane domain-like"/>
    <property type="match status" value="1"/>
</dbReference>
<keyword evidence="13" id="KW-1185">Reference proteome</keyword>
<keyword evidence="6 9" id="KW-1133">Transmembrane helix</keyword>
<dbReference type="EMBL" id="CAJVPV010000617">
    <property type="protein sequence ID" value="CAG8465838.1"/>
    <property type="molecule type" value="Genomic_DNA"/>
</dbReference>
<feature type="domain" description="Cation efflux protein transmembrane" evidence="10">
    <location>
        <begin position="86"/>
        <end position="293"/>
    </location>
</feature>
<dbReference type="Gene3D" id="1.20.1510.10">
    <property type="entry name" value="Cation efflux protein transmembrane domain"/>
    <property type="match status" value="1"/>
</dbReference>
<keyword evidence="3" id="KW-0813">Transport</keyword>
<comment type="caution">
    <text evidence="12">The sequence shown here is derived from an EMBL/GenBank/DDBJ whole genome shotgun (WGS) entry which is preliminary data.</text>
</comment>
<evidence type="ECO:0000256" key="1">
    <source>
        <dbReference type="ARBA" id="ARBA00004141"/>
    </source>
</evidence>
<dbReference type="InterPro" id="IPR027469">
    <property type="entry name" value="Cation_efflux_TMD_sf"/>
</dbReference>
<evidence type="ECO:0000313" key="13">
    <source>
        <dbReference type="Proteomes" id="UP000789342"/>
    </source>
</evidence>
<keyword evidence="5" id="KW-0864">Zinc transport</keyword>
<comment type="similarity">
    <text evidence="2">Belongs to the cation diffusion facilitator (CDF) transporter (TC 2.A.4) family. SLC30A subfamily.</text>
</comment>
<evidence type="ECO:0000256" key="4">
    <source>
        <dbReference type="ARBA" id="ARBA00022692"/>
    </source>
</evidence>
<feature type="transmembrane region" description="Helical" evidence="9">
    <location>
        <begin position="263"/>
        <end position="285"/>
    </location>
</feature>
<keyword evidence="7" id="KW-0406">Ion transport</keyword>
<dbReference type="SUPFAM" id="SSF160240">
    <property type="entry name" value="Cation efflux protein cytoplasmic domain-like"/>
    <property type="match status" value="1"/>
</dbReference>
<feature type="domain" description="Cation efflux protein cytoplasmic" evidence="11">
    <location>
        <begin position="297"/>
        <end position="379"/>
    </location>
</feature>
<dbReference type="PANTHER" id="PTHR11562:SF17">
    <property type="entry name" value="RE54080P-RELATED"/>
    <property type="match status" value="1"/>
</dbReference>
<evidence type="ECO:0000256" key="8">
    <source>
        <dbReference type="ARBA" id="ARBA00023136"/>
    </source>
</evidence>
<dbReference type="Pfam" id="PF01545">
    <property type="entry name" value="Cation_efflux"/>
    <property type="match status" value="1"/>
</dbReference>
<dbReference type="InterPro" id="IPR027470">
    <property type="entry name" value="Cation_efflux_CTD"/>
</dbReference>
<dbReference type="GO" id="GO:0030003">
    <property type="term" value="P:intracellular monoatomic cation homeostasis"/>
    <property type="evidence" value="ECO:0007669"/>
    <property type="project" value="UniProtKB-ARBA"/>
</dbReference>